<dbReference type="InterPro" id="IPR036465">
    <property type="entry name" value="vWFA_dom_sf"/>
</dbReference>
<dbReference type="AlphaFoldDB" id="A0A9P4XDZ9"/>
<evidence type="ECO:0000313" key="4">
    <source>
        <dbReference type="Proteomes" id="UP000801864"/>
    </source>
</evidence>
<feature type="compositionally biased region" description="Low complexity" evidence="1">
    <location>
        <begin position="24"/>
        <end position="37"/>
    </location>
</feature>
<comment type="caution">
    <text evidence="3">The sequence shown here is derived from an EMBL/GenBank/DDBJ whole genome shotgun (WGS) entry which is preliminary data.</text>
</comment>
<dbReference type="Gene3D" id="3.40.50.410">
    <property type="entry name" value="von Willebrand factor, type A domain"/>
    <property type="match status" value="1"/>
</dbReference>
<gene>
    <name evidence="3" type="ORF">CFAM422_007033</name>
</gene>
<dbReference type="InterPro" id="IPR002035">
    <property type="entry name" value="VWF_A"/>
</dbReference>
<feature type="compositionally biased region" description="Polar residues" evidence="1">
    <location>
        <begin position="65"/>
        <end position="78"/>
    </location>
</feature>
<protein>
    <recommendedName>
        <fullName evidence="2">VWFA domain-containing protein</fullName>
    </recommendedName>
</protein>
<dbReference type="Proteomes" id="UP000801864">
    <property type="component" value="Unassembled WGS sequence"/>
</dbReference>
<organism evidence="3 4">
    <name type="scientific">Trichoderma lentiforme</name>
    <dbReference type="NCBI Taxonomy" id="1567552"/>
    <lineage>
        <taxon>Eukaryota</taxon>
        <taxon>Fungi</taxon>
        <taxon>Dikarya</taxon>
        <taxon>Ascomycota</taxon>
        <taxon>Pezizomycotina</taxon>
        <taxon>Sordariomycetes</taxon>
        <taxon>Hypocreomycetidae</taxon>
        <taxon>Hypocreales</taxon>
        <taxon>Hypocreaceae</taxon>
        <taxon>Trichoderma</taxon>
    </lineage>
</organism>
<name>A0A9P4XDZ9_9HYPO</name>
<reference evidence="3 4" key="1">
    <citation type="submission" date="2018-06" db="EMBL/GenBank/DDBJ databases">
        <title>Genome analysis of cellulolytic fungus Trichoderma lentiforme CFAM-422.</title>
        <authorList>
            <person name="Steindorff A.S."/>
            <person name="Formighieri E.F."/>
            <person name="Midorikawa G.E.O."/>
            <person name="Tamietti M.S."/>
            <person name="Ramos E.Z."/>
            <person name="Silva A.S."/>
            <person name="Bon E.P.S."/>
            <person name="Mendes T.D."/>
            <person name="Damaso M.C.T."/>
            <person name="Favaro L.C.L."/>
        </authorList>
    </citation>
    <scope>NUCLEOTIDE SEQUENCE [LARGE SCALE GENOMIC DNA]</scope>
    <source>
        <strain evidence="3 4">CFAM-422</strain>
    </source>
</reference>
<dbReference type="EMBL" id="QLNT01000012">
    <property type="protein sequence ID" value="KAF3069524.1"/>
    <property type="molecule type" value="Genomic_DNA"/>
</dbReference>
<feature type="region of interest" description="Disordered" evidence="1">
    <location>
        <begin position="1"/>
        <end position="95"/>
    </location>
</feature>
<dbReference type="PANTHER" id="PTHR34706:SF1">
    <property type="entry name" value="VWFA DOMAIN-CONTAINING PROTEIN"/>
    <property type="match status" value="1"/>
</dbReference>
<dbReference type="PANTHER" id="PTHR34706">
    <property type="entry name" value="SLR1338 PROTEIN"/>
    <property type="match status" value="1"/>
</dbReference>
<proteinExistence type="predicted"/>
<feature type="domain" description="VWFA" evidence="2">
    <location>
        <begin position="120"/>
        <end position="322"/>
    </location>
</feature>
<evidence type="ECO:0000259" key="2">
    <source>
        <dbReference type="PROSITE" id="PS50234"/>
    </source>
</evidence>
<accession>A0A9P4XDZ9</accession>
<dbReference type="PROSITE" id="PS50234">
    <property type="entry name" value="VWFA"/>
    <property type="match status" value="1"/>
</dbReference>
<evidence type="ECO:0000313" key="3">
    <source>
        <dbReference type="EMBL" id="KAF3069524.1"/>
    </source>
</evidence>
<evidence type="ECO:0000256" key="1">
    <source>
        <dbReference type="SAM" id="MobiDB-lite"/>
    </source>
</evidence>
<sequence>MKRIFGSFTKGKGSQKRPNENRESWASSSSYAGPSQSVLREPSWEDGDSNDLPPSYSSLEPAPSSAGQSDSKAPSNPYDSKAPANPFDSPDDVIAEPNVPERLQKYSNGEDPFAFLSYFDTVFVIDDSGSMSGKSWEEVAGVLRAITPICTTHDKDGIDLYFLNHKSKKEKTPEGKAPYGYYNIETPEEITEIFDKVKPNGGTPTGSRLRSILRPYVDGLPTPKDKSRDIDDVKPINIIVITDGEPSDDPNPVITKYAKDLDKLDAPVHQVGIQFFQVGNAPGAARALQSLDDQFGPASAVRDMVDTVSWDANPLRPFRPKTLSADTILKVVLGAVIRRLDKLPAVKNV</sequence>
<dbReference type="SUPFAM" id="SSF53300">
    <property type="entry name" value="vWA-like"/>
    <property type="match status" value="1"/>
</dbReference>
<dbReference type="Pfam" id="PF00092">
    <property type="entry name" value="VWA"/>
    <property type="match status" value="1"/>
</dbReference>
<dbReference type="SMART" id="SM00327">
    <property type="entry name" value="VWA"/>
    <property type="match status" value="1"/>
</dbReference>
<keyword evidence="4" id="KW-1185">Reference proteome</keyword>